<dbReference type="InterPro" id="IPR003594">
    <property type="entry name" value="HATPase_dom"/>
</dbReference>
<dbReference type="Proteomes" id="UP001064632">
    <property type="component" value="Chromosome"/>
</dbReference>
<dbReference type="InterPro" id="IPR036097">
    <property type="entry name" value="HisK_dim/P_sf"/>
</dbReference>
<reference evidence="5" key="1">
    <citation type="submission" date="2022-09" db="EMBL/GenBank/DDBJ databases">
        <title>Tahibacter sp. nov., isolated from a fresh water.</title>
        <authorList>
            <person name="Baek J.H."/>
            <person name="Lee J.K."/>
            <person name="Kim J.M."/>
            <person name="Jeon C.O."/>
        </authorList>
    </citation>
    <scope>NUCLEOTIDE SEQUENCE</scope>
    <source>
        <strain evidence="5">W38</strain>
    </source>
</reference>
<accession>A0ABY6BKY8</accession>
<dbReference type="InterPro" id="IPR003661">
    <property type="entry name" value="HisK_dim/P_dom"/>
</dbReference>
<dbReference type="Gene3D" id="1.10.287.130">
    <property type="match status" value="1"/>
</dbReference>
<evidence type="ECO:0000256" key="3">
    <source>
        <dbReference type="ARBA" id="ARBA00022553"/>
    </source>
</evidence>
<dbReference type="CDD" id="cd00082">
    <property type="entry name" value="HisKA"/>
    <property type="match status" value="1"/>
</dbReference>
<dbReference type="EMBL" id="CP104694">
    <property type="protein sequence ID" value="UXI70669.1"/>
    <property type="molecule type" value="Genomic_DNA"/>
</dbReference>
<dbReference type="Pfam" id="PF02518">
    <property type="entry name" value="HATPase_c"/>
    <property type="match status" value="1"/>
</dbReference>
<evidence type="ECO:0000256" key="1">
    <source>
        <dbReference type="ARBA" id="ARBA00000085"/>
    </source>
</evidence>
<dbReference type="InterPro" id="IPR036890">
    <property type="entry name" value="HATPase_C_sf"/>
</dbReference>
<name>A0ABY6BKY8_9GAMM</name>
<evidence type="ECO:0000256" key="2">
    <source>
        <dbReference type="ARBA" id="ARBA00012438"/>
    </source>
</evidence>
<dbReference type="SUPFAM" id="SSF55874">
    <property type="entry name" value="ATPase domain of HSP90 chaperone/DNA topoisomerase II/histidine kinase"/>
    <property type="match status" value="1"/>
</dbReference>
<gene>
    <name evidence="5" type="ORF">N4264_10575</name>
</gene>
<dbReference type="InterPro" id="IPR004358">
    <property type="entry name" value="Sig_transdc_His_kin-like_C"/>
</dbReference>
<comment type="catalytic activity">
    <reaction evidence="1">
        <text>ATP + protein L-histidine = ADP + protein N-phospho-L-histidine.</text>
        <dbReference type="EC" id="2.7.13.3"/>
    </reaction>
</comment>
<dbReference type="InterPro" id="IPR005467">
    <property type="entry name" value="His_kinase_dom"/>
</dbReference>
<dbReference type="SUPFAM" id="SSF47384">
    <property type="entry name" value="Homodimeric domain of signal transducing histidine kinase"/>
    <property type="match status" value="1"/>
</dbReference>
<keyword evidence="5" id="KW-0067">ATP-binding</keyword>
<dbReference type="PROSITE" id="PS50109">
    <property type="entry name" value="HIS_KIN"/>
    <property type="match status" value="1"/>
</dbReference>
<keyword evidence="3" id="KW-0597">Phosphoprotein</keyword>
<dbReference type="PANTHER" id="PTHR43065:SF50">
    <property type="entry name" value="HISTIDINE KINASE"/>
    <property type="match status" value="1"/>
</dbReference>
<dbReference type="PANTHER" id="PTHR43065">
    <property type="entry name" value="SENSOR HISTIDINE KINASE"/>
    <property type="match status" value="1"/>
</dbReference>
<dbReference type="EC" id="2.7.13.3" evidence="2"/>
<proteinExistence type="predicted"/>
<keyword evidence="6" id="KW-1185">Reference proteome</keyword>
<organism evidence="5 6">
    <name type="scientific">Tahibacter amnicola</name>
    <dbReference type="NCBI Taxonomy" id="2976241"/>
    <lineage>
        <taxon>Bacteria</taxon>
        <taxon>Pseudomonadati</taxon>
        <taxon>Pseudomonadota</taxon>
        <taxon>Gammaproteobacteria</taxon>
        <taxon>Lysobacterales</taxon>
        <taxon>Rhodanobacteraceae</taxon>
        <taxon>Tahibacter</taxon>
    </lineage>
</organism>
<evidence type="ECO:0000259" key="4">
    <source>
        <dbReference type="PROSITE" id="PS50109"/>
    </source>
</evidence>
<protein>
    <recommendedName>
        <fullName evidence="2">histidine kinase</fullName>
        <ecNumber evidence="2">2.7.13.3</ecNumber>
    </recommendedName>
</protein>
<dbReference type="GO" id="GO:0005524">
    <property type="term" value="F:ATP binding"/>
    <property type="evidence" value="ECO:0007669"/>
    <property type="project" value="UniProtKB-KW"/>
</dbReference>
<keyword evidence="5" id="KW-0547">Nucleotide-binding</keyword>
<sequence length="366" mass="39868">MEDDSVLHANPAALRLAQSTAGGVDPRERVAQLARAVLASQQNASGGADTRTVAIPLGHNGGRCALVMLEPAGTHATTDTDGQGLSLELALARLHTVQEQLVQSEKMASLGQLAAGIAHEINNPIGYVHSNLGTLQEYLNNLFGLIECYDAALVSSAGVAPERRAEVLERKRNIDFEFLVQDLPQLLAESREGIDRVRRIVQDLRDFSHADRMETWSLFDLHRGLDSTIGIVWNEIKYKAEVRKEYGNLPLVECLPSQINQVFVNILVNAAQAIEERGEIRVRTSSNNGTVSVEITDTGGGIPPDVQKRIFDPFFTTKPVGKGTGLGLSISYGIVRKHHGEITVDSRLGEGTTFRITLPQRQTPTV</sequence>
<dbReference type="SMART" id="SM00387">
    <property type="entry name" value="HATPase_c"/>
    <property type="match status" value="1"/>
</dbReference>
<feature type="domain" description="Histidine kinase" evidence="4">
    <location>
        <begin position="116"/>
        <end position="362"/>
    </location>
</feature>
<dbReference type="Gene3D" id="3.30.565.10">
    <property type="entry name" value="Histidine kinase-like ATPase, C-terminal domain"/>
    <property type="match status" value="1"/>
</dbReference>
<dbReference type="RefSeq" id="WP_261697613.1">
    <property type="nucleotide sequence ID" value="NZ_CP104694.1"/>
</dbReference>
<evidence type="ECO:0000313" key="5">
    <source>
        <dbReference type="EMBL" id="UXI70669.1"/>
    </source>
</evidence>
<evidence type="ECO:0000313" key="6">
    <source>
        <dbReference type="Proteomes" id="UP001064632"/>
    </source>
</evidence>
<dbReference type="PRINTS" id="PR00344">
    <property type="entry name" value="BCTRLSENSOR"/>
</dbReference>